<feature type="transmembrane region" description="Helical" evidence="1">
    <location>
        <begin position="12"/>
        <end position="30"/>
    </location>
</feature>
<evidence type="ECO:0000313" key="3">
    <source>
        <dbReference type="Proteomes" id="UP000000814"/>
    </source>
</evidence>
<feature type="transmembrane region" description="Helical" evidence="1">
    <location>
        <begin position="315"/>
        <end position="333"/>
    </location>
</feature>
<feature type="transmembrane region" description="Helical" evidence="1">
    <location>
        <begin position="339"/>
        <end position="355"/>
    </location>
</feature>
<reference evidence="2 3" key="1">
    <citation type="journal article" date="2001" name="J. Bacteriol.">
        <title>Genome sequence and comparative analysis of the solvent-producing bacterium Clostridium acetobutylicum.</title>
        <authorList>
            <person name="Nolling J."/>
            <person name="Breton G."/>
            <person name="Omelchenko M.V."/>
            <person name="Makarova K.S."/>
            <person name="Zeng Q."/>
            <person name="Gibson R."/>
            <person name="Lee H.M."/>
            <person name="Dubois J."/>
            <person name="Qiu D."/>
            <person name="Hitti J."/>
            <person name="Wolf Y.I."/>
            <person name="Tatusov R.L."/>
            <person name="Sabathe F."/>
            <person name="Doucette-Stamm L."/>
            <person name="Soucaille P."/>
            <person name="Daly M.J."/>
            <person name="Bennett G.N."/>
            <person name="Koonin E.V."/>
            <person name="Smith D.R."/>
        </authorList>
    </citation>
    <scope>NUCLEOTIDE SEQUENCE [LARGE SCALE GENOMIC DNA]</scope>
    <source>
        <strain evidence="3">ATCC 824 / DSM 792 / JCM 1419 / LMG 5710 / VKM B-1787</strain>
    </source>
</reference>
<gene>
    <name evidence="2" type="ordered locus">CA_C0024</name>
</gene>
<feature type="transmembrane region" description="Helical" evidence="1">
    <location>
        <begin position="367"/>
        <end position="388"/>
    </location>
</feature>
<dbReference type="HOGENOM" id="CLU_025380_1_1_9"/>
<dbReference type="Pfam" id="PF09913">
    <property type="entry name" value="DUF2142"/>
    <property type="match status" value="1"/>
</dbReference>
<dbReference type="GeneID" id="44996504"/>
<dbReference type="EMBL" id="AE001437">
    <property type="protein sequence ID" value="AAK78011.1"/>
    <property type="molecule type" value="Genomic_DNA"/>
</dbReference>
<dbReference type="KEGG" id="cac:CA_C0024"/>
<organism evidence="2 3">
    <name type="scientific">Clostridium acetobutylicum (strain ATCC 824 / DSM 792 / JCM 1419 / IAM 19013 / LMG 5710 / NBRC 13948 / NRRL B-527 / VKM B-1787 / 2291 / W)</name>
    <dbReference type="NCBI Taxonomy" id="272562"/>
    <lineage>
        <taxon>Bacteria</taxon>
        <taxon>Bacillati</taxon>
        <taxon>Bacillota</taxon>
        <taxon>Clostridia</taxon>
        <taxon>Eubacteriales</taxon>
        <taxon>Clostridiaceae</taxon>
        <taxon>Clostridium</taxon>
    </lineage>
</organism>
<feature type="transmembrane region" description="Helical" evidence="1">
    <location>
        <begin position="220"/>
        <end position="247"/>
    </location>
</feature>
<dbReference type="STRING" id="272562.CA_C0024"/>
<feature type="transmembrane region" description="Helical" evidence="1">
    <location>
        <begin position="139"/>
        <end position="160"/>
    </location>
</feature>
<keyword evidence="1" id="KW-0472">Membrane</keyword>
<name>Q97N14_CLOAB</name>
<feature type="transmembrane region" description="Helical" evidence="1">
    <location>
        <begin position="400"/>
        <end position="417"/>
    </location>
</feature>
<sequence>MNKRVVKVEYIFMAFALFFGVLFAVINAPFQDPDEPIHFYRAYQISTGQMFEQKNNSGIGGYLPQNLIKTSENLSEDIKAKSNKKQDINKIKYYLNLPLNKNKVAFNDFRSATIYSDIVYIPQSIGINLAKIFRASALYMMYFGRIANLICWTIIVFFSVKLIPFKKNLMAFLALTPMNLYQAASLSADAMTNSMAFLSIALVLRYAFGEEEAKLTKRQIVTMIIAFTLLAFSKRIYFVMCILFFIIPIKKFNSKKDYIGTFVIMLGACLMSLVTVSVISKILAIKVSAGSYTPGQMEFVLSHPITYIHILLRTFHFKMSFYAISFIGVFGWLDTRLPLNLYLFYGVALVLIALFEHTLIEKNKDRIIMFIVFIINVGLIMSALYVSWTPKAANIIEGIQGRYFIPIIPLLGCFIGVKANKSRNVYSKVVLAISTFTILTYSVLQLLLRFYGIRIL</sequence>
<dbReference type="RefSeq" id="WP_010963353.1">
    <property type="nucleotide sequence ID" value="NC_003030.1"/>
</dbReference>
<dbReference type="Proteomes" id="UP000000814">
    <property type="component" value="Chromosome"/>
</dbReference>
<accession>Q97N14</accession>
<dbReference type="PIR" id="H96902">
    <property type="entry name" value="H96902"/>
</dbReference>
<keyword evidence="1" id="KW-0812">Transmembrane</keyword>
<keyword evidence="3" id="KW-1185">Reference proteome</keyword>
<dbReference type="PATRIC" id="fig|272562.8.peg.203"/>
<evidence type="ECO:0000256" key="1">
    <source>
        <dbReference type="SAM" id="Phobius"/>
    </source>
</evidence>
<dbReference type="InterPro" id="IPR018674">
    <property type="entry name" value="DUF2142_membrane"/>
</dbReference>
<dbReference type="eggNOG" id="COG4713">
    <property type="taxonomic scope" value="Bacteria"/>
</dbReference>
<feature type="transmembrane region" description="Helical" evidence="1">
    <location>
        <begin position="429"/>
        <end position="451"/>
    </location>
</feature>
<proteinExistence type="predicted"/>
<evidence type="ECO:0000313" key="2">
    <source>
        <dbReference type="EMBL" id="AAK78011.1"/>
    </source>
</evidence>
<feature type="transmembrane region" description="Helical" evidence="1">
    <location>
        <begin position="190"/>
        <end position="208"/>
    </location>
</feature>
<dbReference type="AlphaFoldDB" id="Q97N14"/>
<protein>
    <submittedName>
        <fullName evidence="2">Membrane protein, related to Actinobacillus protein (1944168)</fullName>
    </submittedName>
</protein>
<keyword evidence="1" id="KW-1133">Transmembrane helix</keyword>
<feature type="transmembrane region" description="Helical" evidence="1">
    <location>
        <begin position="259"/>
        <end position="279"/>
    </location>
</feature>
<dbReference type="OrthoDB" id="2220917at2"/>